<dbReference type="Gene3D" id="1.25.40.10">
    <property type="entry name" value="Tetratricopeptide repeat domain"/>
    <property type="match status" value="1"/>
</dbReference>
<feature type="repeat" description="TPR" evidence="4">
    <location>
        <begin position="132"/>
        <end position="165"/>
    </location>
</feature>
<evidence type="ECO:0000256" key="2">
    <source>
        <dbReference type="ARBA" id="ARBA00022803"/>
    </source>
</evidence>
<gene>
    <name evidence="6" type="ORF">NTJ_12810</name>
</gene>
<evidence type="ECO:0000256" key="1">
    <source>
        <dbReference type="ARBA" id="ARBA00022737"/>
    </source>
</evidence>
<dbReference type="InterPro" id="IPR011990">
    <property type="entry name" value="TPR-like_helical_dom_sf"/>
</dbReference>
<dbReference type="SUPFAM" id="SSF48452">
    <property type="entry name" value="TPR-like"/>
    <property type="match status" value="1"/>
</dbReference>
<evidence type="ECO:0000259" key="5">
    <source>
        <dbReference type="Pfam" id="PF18972"/>
    </source>
</evidence>
<evidence type="ECO:0000256" key="3">
    <source>
        <dbReference type="ARBA" id="ARBA00023602"/>
    </source>
</evidence>
<reference evidence="6 7" key="1">
    <citation type="submission" date="2023-09" db="EMBL/GenBank/DDBJ databases">
        <title>Nesidiocoris tenuis whole genome shotgun sequence.</title>
        <authorList>
            <person name="Shibata T."/>
            <person name="Shimoda M."/>
            <person name="Kobayashi T."/>
            <person name="Uehara T."/>
        </authorList>
    </citation>
    <scope>NUCLEOTIDE SEQUENCE [LARGE SCALE GENOMIC DNA]</scope>
    <source>
        <strain evidence="6 7">Japan</strain>
    </source>
</reference>
<organism evidence="6 7">
    <name type="scientific">Nesidiocoris tenuis</name>
    <dbReference type="NCBI Taxonomy" id="355587"/>
    <lineage>
        <taxon>Eukaryota</taxon>
        <taxon>Metazoa</taxon>
        <taxon>Ecdysozoa</taxon>
        <taxon>Arthropoda</taxon>
        <taxon>Hexapoda</taxon>
        <taxon>Insecta</taxon>
        <taxon>Pterygota</taxon>
        <taxon>Neoptera</taxon>
        <taxon>Paraneoptera</taxon>
        <taxon>Hemiptera</taxon>
        <taxon>Heteroptera</taxon>
        <taxon>Panheteroptera</taxon>
        <taxon>Cimicomorpha</taxon>
        <taxon>Miridae</taxon>
        <taxon>Dicyphina</taxon>
        <taxon>Nesidiocoris</taxon>
    </lineage>
</organism>
<dbReference type="Pfam" id="PF00515">
    <property type="entry name" value="TPR_1"/>
    <property type="match status" value="1"/>
</dbReference>
<feature type="domain" description="Cns1/TTC4 wheel" evidence="5">
    <location>
        <begin position="273"/>
        <end position="371"/>
    </location>
</feature>
<protein>
    <submittedName>
        <fullName evidence="6">Tetratricopeptide repeat domain 4</fullName>
    </submittedName>
</protein>
<evidence type="ECO:0000313" key="7">
    <source>
        <dbReference type="Proteomes" id="UP001307889"/>
    </source>
</evidence>
<dbReference type="PANTHER" id="PTHR46035:SF1">
    <property type="entry name" value="TETRATRICOPEPTIDE REPEAT PROTEIN 4"/>
    <property type="match status" value="1"/>
</dbReference>
<dbReference type="PANTHER" id="PTHR46035">
    <property type="entry name" value="TETRATRICOPEPTIDE REPEAT PROTEIN 4"/>
    <property type="match status" value="1"/>
</dbReference>
<evidence type="ECO:0000256" key="4">
    <source>
        <dbReference type="PROSITE-ProRule" id="PRU00339"/>
    </source>
</evidence>
<dbReference type="InterPro" id="IPR044059">
    <property type="entry name" value="Csn1/TTC4_wheel"/>
</dbReference>
<sequence length="380" mass="43451">MADPSSSTGVPKTDWTDEERRQLEIKLDKDLDDFIAGLKKRDADPVPIDQLEKEISNHPFFMKELPKDGTLPPLLQGLQDIKYSEAENTVEDLASAHKEDGNQAFKVANYRLAVMSYTEGINKKCSNKQLNASLYNNRAAAHFRLKNYRSCYKDCKRALEFDPTYAKALSRLIDACMELELFDECVSNVKKLEELKGPSAQSKETIQKAQKLKVEKARDERRKIFKERKKDSSATALLDAIRERGIIMDKSDLESVESPLLGEHVGGVHLEDGKLVWPVVLLYPEYKLTEVIQNFNEDSTFEEQIAEVFAESPEWDVEKKYRLETVRVYYEEDDKPHKVPLKSTLKSILSKKTYKLEAATPAFIIFVAGSEAEKRFLSKN</sequence>
<dbReference type="Proteomes" id="UP001307889">
    <property type="component" value="Chromosome 11"/>
</dbReference>
<keyword evidence="7" id="KW-1185">Reference proteome</keyword>
<comment type="similarity">
    <text evidence="3">Belongs to the TTC4 family.</text>
</comment>
<keyword evidence="2 4" id="KW-0802">TPR repeat</keyword>
<proteinExistence type="inferred from homology"/>
<dbReference type="SMART" id="SM00028">
    <property type="entry name" value="TPR"/>
    <property type="match status" value="3"/>
</dbReference>
<name>A0ABN7B6X9_9HEMI</name>
<keyword evidence="1" id="KW-0677">Repeat</keyword>
<dbReference type="PROSITE" id="PS50005">
    <property type="entry name" value="TPR"/>
    <property type="match status" value="1"/>
</dbReference>
<dbReference type="Pfam" id="PF18972">
    <property type="entry name" value="Wheel"/>
    <property type="match status" value="1"/>
</dbReference>
<dbReference type="EMBL" id="AP028919">
    <property type="protein sequence ID" value="BES99998.1"/>
    <property type="molecule type" value="Genomic_DNA"/>
</dbReference>
<dbReference type="InterPro" id="IPR019734">
    <property type="entry name" value="TPR_rpt"/>
</dbReference>
<dbReference type="CDD" id="cd21380">
    <property type="entry name" value="CTWD_Cns1"/>
    <property type="match status" value="1"/>
</dbReference>
<accession>A0ABN7B6X9</accession>
<evidence type="ECO:0000313" key="6">
    <source>
        <dbReference type="EMBL" id="BES99998.1"/>
    </source>
</evidence>